<keyword evidence="8" id="KW-1185">Reference proteome</keyword>
<organism evidence="7 8">
    <name type="scientific">Trifolium medium</name>
    <dbReference type="NCBI Taxonomy" id="97028"/>
    <lineage>
        <taxon>Eukaryota</taxon>
        <taxon>Viridiplantae</taxon>
        <taxon>Streptophyta</taxon>
        <taxon>Embryophyta</taxon>
        <taxon>Tracheophyta</taxon>
        <taxon>Spermatophyta</taxon>
        <taxon>Magnoliopsida</taxon>
        <taxon>eudicotyledons</taxon>
        <taxon>Gunneridae</taxon>
        <taxon>Pentapetalae</taxon>
        <taxon>rosids</taxon>
        <taxon>fabids</taxon>
        <taxon>Fabales</taxon>
        <taxon>Fabaceae</taxon>
        <taxon>Papilionoideae</taxon>
        <taxon>50 kb inversion clade</taxon>
        <taxon>NPAAA clade</taxon>
        <taxon>Hologalegina</taxon>
        <taxon>IRL clade</taxon>
        <taxon>Trifolieae</taxon>
        <taxon>Trifolium</taxon>
    </lineage>
</organism>
<dbReference type="Gene3D" id="4.10.1060.10">
    <property type="entry name" value="Zinc finger, RanBP2-type"/>
    <property type="match status" value="1"/>
</dbReference>
<dbReference type="InterPro" id="IPR036443">
    <property type="entry name" value="Znf_RanBP2_sf"/>
</dbReference>
<feature type="non-terminal residue" evidence="7">
    <location>
        <position position="90"/>
    </location>
</feature>
<keyword evidence="2 4" id="KW-0863">Zinc-finger</keyword>
<dbReference type="EMBL" id="LXQA010088133">
    <property type="protein sequence ID" value="MCI13407.1"/>
    <property type="molecule type" value="Genomic_DNA"/>
</dbReference>
<feature type="region of interest" description="Disordered" evidence="5">
    <location>
        <begin position="1"/>
        <end position="42"/>
    </location>
</feature>
<evidence type="ECO:0000256" key="2">
    <source>
        <dbReference type="ARBA" id="ARBA00022771"/>
    </source>
</evidence>
<accession>A0A392PP38</accession>
<evidence type="ECO:0000256" key="3">
    <source>
        <dbReference type="ARBA" id="ARBA00022833"/>
    </source>
</evidence>
<keyword evidence="3" id="KW-0862">Zinc</keyword>
<evidence type="ECO:0000313" key="7">
    <source>
        <dbReference type="EMBL" id="MCI13407.1"/>
    </source>
</evidence>
<dbReference type="SUPFAM" id="SSF90209">
    <property type="entry name" value="Ran binding protein zinc finger-like"/>
    <property type="match status" value="1"/>
</dbReference>
<evidence type="ECO:0000256" key="1">
    <source>
        <dbReference type="ARBA" id="ARBA00022723"/>
    </source>
</evidence>
<dbReference type="PROSITE" id="PS01358">
    <property type="entry name" value="ZF_RANBP2_1"/>
    <property type="match status" value="1"/>
</dbReference>
<feature type="domain" description="RanBP2-type" evidence="6">
    <location>
        <begin position="47"/>
        <end position="76"/>
    </location>
</feature>
<keyword evidence="1" id="KW-0479">Metal-binding</keyword>
<evidence type="ECO:0000256" key="5">
    <source>
        <dbReference type="SAM" id="MobiDB-lite"/>
    </source>
</evidence>
<reference evidence="7 8" key="1">
    <citation type="journal article" date="2018" name="Front. Plant Sci.">
        <title>Red Clover (Trifolium pratense) and Zigzag Clover (T. medium) - A Picture of Genomic Similarities and Differences.</title>
        <authorList>
            <person name="Dluhosova J."/>
            <person name="Istvanek J."/>
            <person name="Nedelnik J."/>
            <person name="Repkova J."/>
        </authorList>
    </citation>
    <scope>NUCLEOTIDE SEQUENCE [LARGE SCALE GENOMIC DNA]</scope>
    <source>
        <strain evidence="8">cv. 10/8</strain>
        <tissue evidence="7">Leaf</tissue>
    </source>
</reference>
<dbReference type="InterPro" id="IPR001876">
    <property type="entry name" value="Znf_RanBP2"/>
</dbReference>
<comment type="caution">
    <text evidence="7">The sequence shown here is derived from an EMBL/GenBank/DDBJ whole genome shotgun (WGS) entry which is preliminary data.</text>
</comment>
<evidence type="ECO:0000313" key="8">
    <source>
        <dbReference type="Proteomes" id="UP000265520"/>
    </source>
</evidence>
<name>A0A392PP38_9FABA</name>
<sequence>MPRKVNYGIDYYDDDYEDYDDDYDYDVDTDNNYGAGEGPDTKQETIKPGVWGCSICTYDNDESMTSCDICGVMRHPVVNNGTSNSNKTGN</sequence>
<evidence type="ECO:0000259" key="6">
    <source>
        <dbReference type="PROSITE" id="PS50199"/>
    </source>
</evidence>
<dbReference type="PROSITE" id="PS50199">
    <property type="entry name" value="ZF_RANBP2_2"/>
    <property type="match status" value="1"/>
</dbReference>
<proteinExistence type="predicted"/>
<dbReference type="AlphaFoldDB" id="A0A392PP38"/>
<dbReference type="GO" id="GO:0008270">
    <property type="term" value="F:zinc ion binding"/>
    <property type="evidence" value="ECO:0007669"/>
    <property type="project" value="UniProtKB-KW"/>
</dbReference>
<dbReference type="Proteomes" id="UP000265520">
    <property type="component" value="Unassembled WGS sequence"/>
</dbReference>
<feature type="compositionally biased region" description="Acidic residues" evidence="5">
    <location>
        <begin position="11"/>
        <end position="29"/>
    </location>
</feature>
<protein>
    <submittedName>
        <fullName evidence="7">HBS1-like protein</fullName>
    </submittedName>
</protein>
<evidence type="ECO:0000256" key="4">
    <source>
        <dbReference type="PROSITE-ProRule" id="PRU00322"/>
    </source>
</evidence>